<accession>A0A1H0B5W2</accession>
<keyword evidence="2" id="KW-1185">Reference proteome</keyword>
<proteinExistence type="predicted"/>
<sequence>MRYVDLDARVGELTGVLDPGPYLELLPALSTSLPPGARTFATDPSHYDFAGRRCVKDLTLHQATFLHEGQALDLHLRHNCWKHEEDLVIRYAGVTAVQIGTPNEPSTWDKLGTLILDEILPHDQGCSHEMAFRPGSVIVTCNDITATWVAAHCPQAHRG</sequence>
<protein>
    <submittedName>
        <fullName evidence="1">Uncharacterized protein</fullName>
    </submittedName>
</protein>
<evidence type="ECO:0000313" key="1">
    <source>
        <dbReference type="EMBL" id="SDN41118.1"/>
    </source>
</evidence>
<dbReference type="Proteomes" id="UP000199341">
    <property type="component" value="Unassembled WGS sequence"/>
</dbReference>
<organism evidence="1 2">
    <name type="scientific">Actinacidiphila guanduensis</name>
    <dbReference type="NCBI Taxonomy" id="310781"/>
    <lineage>
        <taxon>Bacteria</taxon>
        <taxon>Bacillati</taxon>
        <taxon>Actinomycetota</taxon>
        <taxon>Actinomycetes</taxon>
        <taxon>Kitasatosporales</taxon>
        <taxon>Streptomycetaceae</taxon>
        <taxon>Actinacidiphila</taxon>
    </lineage>
</organism>
<dbReference type="AlphaFoldDB" id="A0A1H0B5W2"/>
<dbReference type="OrthoDB" id="3871343at2"/>
<dbReference type="EMBL" id="FNIE01000004">
    <property type="protein sequence ID" value="SDN41118.1"/>
    <property type="molecule type" value="Genomic_DNA"/>
</dbReference>
<gene>
    <name evidence="1" type="ORF">SAMN05216259_10465</name>
</gene>
<name>A0A1H0B5W2_9ACTN</name>
<evidence type="ECO:0000313" key="2">
    <source>
        <dbReference type="Proteomes" id="UP000199341"/>
    </source>
</evidence>
<reference evidence="1 2" key="1">
    <citation type="submission" date="2016-10" db="EMBL/GenBank/DDBJ databases">
        <authorList>
            <person name="de Groot N.N."/>
        </authorList>
    </citation>
    <scope>NUCLEOTIDE SEQUENCE [LARGE SCALE GENOMIC DNA]</scope>
    <source>
        <strain evidence="1 2">CGMCC 4.2022</strain>
    </source>
</reference>